<dbReference type="Proteomes" id="UP000216035">
    <property type="component" value="Unassembled WGS sequence"/>
</dbReference>
<name>A0A256ACQ2_9FLAO</name>
<keyword evidence="2" id="KW-1185">Reference proteome</keyword>
<evidence type="ECO:0000313" key="1">
    <source>
        <dbReference type="EMBL" id="OYQ51487.1"/>
    </source>
</evidence>
<protein>
    <submittedName>
        <fullName evidence="1">Uncharacterized protein</fullName>
    </submittedName>
</protein>
<comment type="caution">
    <text evidence="1">The sequence shown here is derived from an EMBL/GenBank/DDBJ whole genome shotgun (WGS) entry which is preliminary data.</text>
</comment>
<gene>
    <name evidence="1" type="ORF">CHX27_00310</name>
</gene>
<organism evidence="1 2">
    <name type="scientific">Flavobacterium aurantiibacter</name>
    <dbReference type="NCBI Taxonomy" id="2023067"/>
    <lineage>
        <taxon>Bacteria</taxon>
        <taxon>Pseudomonadati</taxon>
        <taxon>Bacteroidota</taxon>
        <taxon>Flavobacteriia</taxon>
        <taxon>Flavobacteriales</taxon>
        <taxon>Flavobacteriaceae</taxon>
        <taxon>Flavobacterium</taxon>
    </lineage>
</organism>
<reference evidence="1 2" key="1">
    <citation type="submission" date="2017-07" db="EMBL/GenBank/DDBJ databases">
        <title>Flavobacterium cyanobacteriorum sp. nov., isolated from cyanobacterial aggregates in a eutrophic lake.</title>
        <authorList>
            <person name="Cai H."/>
        </authorList>
    </citation>
    <scope>NUCLEOTIDE SEQUENCE [LARGE SCALE GENOMIC DNA]</scope>
    <source>
        <strain evidence="1 2">TH167</strain>
    </source>
</reference>
<sequence length="282" mass="32517">MEFIPEVSFDLFYKKQLLQTGLTSRDTLTVLDAAVVFDSIHFRKEGFRSKGFLKDSLPEVVFLQKEVFELDEVVLNAAVKKETFLGENSRFVRKRSNSFETEPTAGIVFFREELATINVTKFRFFVEKVSVKTNYKIKFYACELVGSILTQNKIKIGDVFFESPVLQLEKGVKNEVIVDLESVGFPKPKSNLFVVIELVSYEDETGDIINPEPNKQTKLKYQLSKKMNYFAKMMDITTKSLTPYFININAMIRRDFNIMFKKTPHRSNLVTPAISLYGTRVD</sequence>
<accession>A0A256ACQ2</accession>
<dbReference type="AlphaFoldDB" id="A0A256ACQ2"/>
<dbReference type="EMBL" id="NOXX01000034">
    <property type="protein sequence ID" value="OYQ51487.1"/>
    <property type="molecule type" value="Genomic_DNA"/>
</dbReference>
<evidence type="ECO:0000313" key="2">
    <source>
        <dbReference type="Proteomes" id="UP000216035"/>
    </source>
</evidence>
<proteinExistence type="predicted"/>